<dbReference type="SUPFAM" id="SSF48537">
    <property type="entry name" value="Phospholipase C/P1 nuclease"/>
    <property type="match status" value="1"/>
</dbReference>
<evidence type="ECO:0000313" key="2">
    <source>
        <dbReference type="Proteomes" id="UP001626603"/>
    </source>
</evidence>
<reference evidence="1 2" key="1">
    <citation type="submission" date="2023-10" db="EMBL/GenBank/DDBJ databases">
        <title>The complete genome sequence of Methanoculleus palmolei DSM 4273.</title>
        <authorList>
            <person name="Lai S.-J."/>
            <person name="You Y.-T."/>
            <person name="Chen S.-C."/>
        </authorList>
    </citation>
    <scope>NUCLEOTIDE SEQUENCE [LARGE SCALE GENOMIC DNA]</scope>
    <source>
        <strain evidence="1 2">DSM 4273</strain>
    </source>
</reference>
<proteinExistence type="predicted"/>
<evidence type="ECO:0000313" key="1">
    <source>
        <dbReference type="EMBL" id="WOX56542.1"/>
    </source>
</evidence>
<gene>
    <name evidence="1" type="ORF">R6Y95_04205</name>
</gene>
<keyword evidence="2" id="KW-1185">Reference proteome</keyword>
<dbReference type="Proteomes" id="UP001626603">
    <property type="component" value="Chromosome"/>
</dbReference>
<dbReference type="InterPro" id="IPR008947">
    <property type="entry name" value="PLipase_C/P1_nuclease_dom_sf"/>
</dbReference>
<evidence type="ECO:0008006" key="3">
    <source>
        <dbReference type="Google" id="ProtNLM"/>
    </source>
</evidence>
<dbReference type="AlphaFoldDB" id="A0ABD8AAM0"/>
<name>A0ABD8AAM0_9EURY</name>
<sequence length="387" mass="43430">MNGKTGMRAFSLLLALLLMSVGVVPAVAGTSEVPVEQSIPVVAANEQTPSDSRFVIDEDVKKATPHWALFAADEQGKKNALNDLKMAQISDEKKQMLSEGLREIWAKYPVTAIQRDGRTEVTFVSPGKYALTQEEESILAQADEALAEYLNDKFATKSSIQWWAAPCHQDIIETSCLKWGVSSAYATYAHDAADDPDSWPSVLPPTGFEWLNTFIQIVCHSYDHYYNPVLGTGNAPAQCENYANIAKNYYDQSSMYNAYMNLGYSSHFLTDVGNPLHTGMEIEQALNSWVHAEYEDYVGENWDQGSGEGYNFKSVIQNNGYYYTITDPSSSTQSLAGYAKNYDDDLYYLVYNHRYTFRTDPDVRSITENCLLDMAKYTLGLVKYVRD</sequence>
<organism evidence="1 2">
    <name type="scientific">Methanoculleus palmolei</name>
    <dbReference type="NCBI Taxonomy" id="72612"/>
    <lineage>
        <taxon>Archaea</taxon>
        <taxon>Methanobacteriati</taxon>
        <taxon>Methanobacteriota</taxon>
        <taxon>Stenosarchaea group</taxon>
        <taxon>Methanomicrobia</taxon>
        <taxon>Methanomicrobiales</taxon>
        <taxon>Methanomicrobiaceae</taxon>
        <taxon>Methanoculleus</taxon>
    </lineage>
</organism>
<dbReference type="Gene3D" id="1.10.575.10">
    <property type="entry name" value="P1 Nuclease"/>
    <property type="match status" value="1"/>
</dbReference>
<accession>A0ABD8AAM0</accession>
<dbReference type="CDD" id="cd11009">
    <property type="entry name" value="Zn_dep_PLPC"/>
    <property type="match status" value="1"/>
</dbReference>
<protein>
    <recommendedName>
        <fullName evidence="3">Phospholipase C</fullName>
    </recommendedName>
</protein>
<dbReference type="GO" id="GO:0003824">
    <property type="term" value="F:catalytic activity"/>
    <property type="evidence" value="ECO:0007669"/>
    <property type="project" value="UniProtKB-ARBA"/>
</dbReference>
<dbReference type="EMBL" id="CP137641">
    <property type="protein sequence ID" value="WOX56542.1"/>
    <property type="molecule type" value="Genomic_DNA"/>
</dbReference>
<dbReference type="InterPro" id="IPR001531">
    <property type="entry name" value="Zn_PLipaseC"/>
</dbReference>